<comment type="subunit">
    <text evidence="2">Homohexamer.</text>
</comment>
<feature type="binding site" evidence="5">
    <location>
        <position position="222"/>
    </location>
    <ligand>
        <name>a divalent metal cation</name>
        <dbReference type="ChEBI" id="CHEBI:60240"/>
        <label>1</label>
    </ligand>
</feature>
<gene>
    <name evidence="6" type="ORF">IAC29_03545</name>
</gene>
<dbReference type="NCBIfam" id="TIGR00486">
    <property type="entry name" value="YbgI_SA1388"/>
    <property type="match status" value="1"/>
</dbReference>
<reference evidence="6" key="1">
    <citation type="submission" date="2020-10" db="EMBL/GenBank/DDBJ databases">
        <authorList>
            <person name="Gilroy R."/>
        </authorList>
    </citation>
    <scope>NUCLEOTIDE SEQUENCE</scope>
    <source>
        <strain evidence="6">20514</strain>
    </source>
</reference>
<dbReference type="GO" id="GO:0046872">
    <property type="term" value="F:metal ion binding"/>
    <property type="evidence" value="ECO:0007669"/>
    <property type="project" value="UniProtKB-KW"/>
</dbReference>
<feature type="binding site" evidence="5">
    <location>
        <position position="66"/>
    </location>
    <ligand>
        <name>a divalent metal cation</name>
        <dbReference type="ChEBI" id="CHEBI:60240"/>
        <label>1</label>
    </ligand>
</feature>
<organism evidence="6 7">
    <name type="scientific">Candidatus Cryptobacteroides merdigallinarum</name>
    <dbReference type="NCBI Taxonomy" id="2840770"/>
    <lineage>
        <taxon>Bacteria</taxon>
        <taxon>Pseudomonadati</taxon>
        <taxon>Bacteroidota</taxon>
        <taxon>Bacteroidia</taxon>
        <taxon>Bacteroidales</taxon>
        <taxon>Candidatus Cryptobacteroides</taxon>
    </lineage>
</organism>
<dbReference type="Pfam" id="PF01784">
    <property type="entry name" value="DUF34_NIF3"/>
    <property type="match status" value="1"/>
</dbReference>
<protein>
    <recommendedName>
        <fullName evidence="3">GTP cyclohydrolase 1 type 2 homolog</fullName>
    </recommendedName>
</protein>
<proteinExistence type="inferred from homology"/>
<dbReference type="Gene3D" id="3.40.1390.30">
    <property type="entry name" value="NIF3 (NGG1p interacting factor 3)-like"/>
    <property type="match status" value="2"/>
</dbReference>
<evidence type="ECO:0000313" key="7">
    <source>
        <dbReference type="Proteomes" id="UP000810252"/>
    </source>
</evidence>
<dbReference type="AlphaFoldDB" id="A0A9D9ENE6"/>
<dbReference type="InterPro" id="IPR002678">
    <property type="entry name" value="DUF34/NIF3"/>
</dbReference>
<sequence length="260" mass="27387">MVYKVKDIVAVLEDFAPLSIQEKWDNSGLCIGSPEAAVTSVLLGLDCTPELVDEAVSCGADMIVTHHPLIFSGLKKISPEDPVGSAVIKAVAAGISVYAAHTTADKVIAGVSGAMASRLGLREVSVLEPGADGNGLGVTGYFPEPLTAEEAVALVKERFSLKVVRASRPLPGKISKVALCGGSGSSLIPAAMAAGAGLYVTGDISYHHFFTPEGFMLMDIGHYESEKDIVAILFSLIKKNFPNFAVRITENVNSNPIYYF</sequence>
<comment type="caution">
    <text evidence="6">The sequence shown here is derived from an EMBL/GenBank/DDBJ whole genome shotgun (WGS) entry which is preliminary data.</text>
</comment>
<feature type="binding site" evidence="5">
    <location>
        <position position="226"/>
    </location>
    <ligand>
        <name>a divalent metal cation</name>
        <dbReference type="ChEBI" id="CHEBI:60240"/>
        <label>1</label>
    </ligand>
</feature>
<dbReference type="PANTHER" id="PTHR13799:SF14">
    <property type="entry name" value="GTP CYCLOHYDROLASE 1 TYPE 2 HOMOLOG"/>
    <property type="match status" value="1"/>
</dbReference>
<evidence type="ECO:0000256" key="3">
    <source>
        <dbReference type="ARBA" id="ARBA00022112"/>
    </source>
</evidence>
<dbReference type="InterPro" id="IPR036069">
    <property type="entry name" value="DUF34/NIF3_sf"/>
</dbReference>
<comment type="similarity">
    <text evidence="1">Belongs to the GTP cyclohydrolase I type 2/NIF3 family.</text>
</comment>
<feature type="binding site" evidence="5">
    <location>
        <position position="67"/>
    </location>
    <ligand>
        <name>a divalent metal cation</name>
        <dbReference type="ChEBI" id="CHEBI:60240"/>
        <label>1</label>
    </ligand>
</feature>
<dbReference type="GO" id="GO:0005737">
    <property type="term" value="C:cytoplasm"/>
    <property type="evidence" value="ECO:0007669"/>
    <property type="project" value="TreeGrafter"/>
</dbReference>
<dbReference type="FunFam" id="3.40.1390.30:FF:000001">
    <property type="entry name" value="GTP cyclohydrolase 1 type 2"/>
    <property type="match status" value="1"/>
</dbReference>
<evidence type="ECO:0000256" key="2">
    <source>
        <dbReference type="ARBA" id="ARBA00011643"/>
    </source>
</evidence>
<feature type="binding site" evidence="5">
    <location>
        <position position="105"/>
    </location>
    <ligand>
        <name>a divalent metal cation</name>
        <dbReference type="ChEBI" id="CHEBI:60240"/>
        <label>1</label>
    </ligand>
</feature>
<reference evidence="6" key="2">
    <citation type="journal article" date="2021" name="PeerJ">
        <title>Extensive microbial diversity within the chicken gut microbiome revealed by metagenomics and culture.</title>
        <authorList>
            <person name="Gilroy R."/>
            <person name="Ravi A."/>
            <person name="Getino M."/>
            <person name="Pursley I."/>
            <person name="Horton D.L."/>
            <person name="Alikhan N.F."/>
            <person name="Baker D."/>
            <person name="Gharbi K."/>
            <person name="Hall N."/>
            <person name="Watson M."/>
            <person name="Adriaenssens E.M."/>
            <person name="Foster-Nyarko E."/>
            <person name="Jarju S."/>
            <person name="Secka A."/>
            <person name="Antonio M."/>
            <person name="Oren A."/>
            <person name="Chaudhuri R.R."/>
            <person name="La Ragione R."/>
            <person name="Hildebrand F."/>
            <person name="Pallen M.J."/>
        </authorList>
    </citation>
    <scope>NUCLEOTIDE SEQUENCE</scope>
    <source>
        <strain evidence="6">20514</strain>
    </source>
</reference>
<evidence type="ECO:0000313" key="6">
    <source>
        <dbReference type="EMBL" id="MBO8448329.1"/>
    </source>
</evidence>
<dbReference type="EMBL" id="JADIMQ010000051">
    <property type="protein sequence ID" value="MBO8448329.1"/>
    <property type="molecule type" value="Genomic_DNA"/>
</dbReference>
<accession>A0A9D9ENE6</accession>
<evidence type="ECO:0000256" key="4">
    <source>
        <dbReference type="ARBA" id="ARBA00022723"/>
    </source>
</evidence>
<keyword evidence="4 5" id="KW-0479">Metal-binding</keyword>
<dbReference type="SUPFAM" id="SSF102705">
    <property type="entry name" value="NIF3 (NGG1p interacting factor 3)-like"/>
    <property type="match status" value="1"/>
</dbReference>
<evidence type="ECO:0000256" key="1">
    <source>
        <dbReference type="ARBA" id="ARBA00006964"/>
    </source>
</evidence>
<dbReference type="PANTHER" id="PTHR13799">
    <property type="entry name" value="NGG1 INTERACTING FACTOR 3"/>
    <property type="match status" value="1"/>
</dbReference>
<evidence type="ECO:0000256" key="5">
    <source>
        <dbReference type="PIRSR" id="PIRSR602678-1"/>
    </source>
</evidence>
<name>A0A9D9ENE6_9BACT</name>
<dbReference type="Proteomes" id="UP000810252">
    <property type="component" value="Unassembled WGS sequence"/>
</dbReference>